<organism evidence="2 3">
    <name type="scientific">Agrococcus jejuensis</name>
    <dbReference type="NCBI Taxonomy" id="399736"/>
    <lineage>
        <taxon>Bacteria</taxon>
        <taxon>Bacillati</taxon>
        <taxon>Actinomycetota</taxon>
        <taxon>Actinomycetes</taxon>
        <taxon>Micrococcales</taxon>
        <taxon>Microbacteriaceae</taxon>
        <taxon>Agrococcus</taxon>
    </lineage>
</organism>
<dbReference type="EMBL" id="LT629695">
    <property type="protein sequence ID" value="SDH53449.1"/>
    <property type="molecule type" value="Genomic_DNA"/>
</dbReference>
<feature type="domain" description="Outer membrane channel protein CpnT-like N-terminal" evidence="1">
    <location>
        <begin position="9"/>
        <end position="145"/>
    </location>
</feature>
<evidence type="ECO:0000259" key="1">
    <source>
        <dbReference type="Pfam" id="PF25547"/>
    </source>
</evidence>
<protein>
    <recommendedName>
        <fullName evidence="1">Outer membrane channel protein CpnT-like N-terminal domain-containing protein</fullName>
    </recommendedName>
</protein>
<evidence type="ECO:0000313" key="3">
    <source>
        <dbReference type="Proteomes" id="UP000198822"/>
    </source>
</evidence>
<evidence type="ECO:0000313" key="2">
    <source>
        <dbReference type="EMBL" id="SDH53449.1"/>
    </source>
</evidence>
<dbReference type="AlphaFoldDB" id="A0A1G8D7X3"/>
<dbReference type="STRING" id="399736.SAMN04489720_1538"/>
<dbReference type="Proteomes" id="UP000198822">
    <property type="component" value="Chromosome I"/>
</dbReference>
<dbReference type="RefSeq" id="WP_092503886.1">
    <property type="nucleotide sequence ID" value="NZ_LT629695.1"/>
</dbReference>
<gene>
    <name evidence="2" type="ORF">SAMN04489720_1538</name>
</gene>
<dbReference type="OrthoDB" id="9111418at2"/>
<keyword evidence="3" id="KW-1185">Reference proteome</keyword>
<name>A0A1G8D7X3_9MICO</name>
<dbReference type="Gene3D" id="1.10.287.1060">
    <property type="entry name" value="ESAT-6-like"/>
    <property type="match status" value="1"/>
</dbReference>
<dbReference type="Pfam" id="PF25547">
    <property type="entry name" value="WXG100_2"/>
    <property type="match status" value="1"/>
</dbReference>
<proteinExistence type="predicted"/>
<reference evidence="3" key="1">
    <citation type="submission" date="2016-10" db="EMBL/GenBank/DDBJ databases">
        <authorList>
            <person name="Varghese N."/>
            <person name="Submissions S."/>
        </authorList>
    </citation>
    <scope>NUCLEOTIDE SEQUENCE [LARGE SCALE GENOMIC DNA]</scope>
    <source>
        <strain evidence="3">DSM 22002</strain>
    </source>
</reference>
<sequence length="240" mass="25827">MAINLPHELAWVLQMLDFEWPEIDEDEVQRGAAMLRQYGEDISAAVERADQIVHSQIAPAYKAQGGDAFVKSWDETRSSNIQGFVQLIDPAATGMDVFADVVVGLKLKVIAELVLTAAQIATAIAAAAFTFGASLAAQTAIFLARKQALKFATNVIIEQAMIQIFEMIEEPLMGAGTQLISMIAEAEVVQGVVSEVEGVKIDLAALETASGDLQTNAHEQQTITGDFIAQFQSLQMSTAE</sequence>
<dbReference type="InterPro" id="IPR057746">
    <property type="entry name" value="CpnT-like_N"/>
</dbReference>
<accession>A0A1G8D7X3</accession>